<dbReference type="SMART" id="SM00530">
    <property type="entry name" value="HTH_XRE"/>
    <property type="match status" value="1"/>
</dbReference>
<dbReference type="InterPro" id="IPR001387">
    <property type="entry name" value="Cro/C1-type_HTH"/>
</dbReference>
<dbReference type="Gene3D" id="1.10.260.40">
    <property type="entry name" value="lambda repressor-like DNA-binding domains"/>
    <property type="match status" value="1"/>
</dbReference>
<feature type="domain" description="HTH cro/C1-type" evidence="2">
    <location>
        <begin position="81"/>
        <end position="136"/>
    </location>
</feature>
<dbReference type="GO" id="GO:0003677">
    <property type="term" value="F:DNA binding"/>
    <property type="evidence" value="ECO:0007669"/>
    <property type="project" value="InterPro"/>
</dbReference>
<dbReference type="InterPro" id="IPR010982">
    <property type="entry name" value="Lambda_DNA-bd_dom_sf"/>
</dbReference>
<dbReference type="KEGG" id="cmp:Cha6605_1211"/>
<reference evidence="3 4" key="1">
    <citation type="submission" date="2012-05" db="EMBL/GenBank/DDBJ databases">
        <title>Finished chromosome of genome of Chamaesiphon sp. PCC 6605.</title>
        <authorList>
            <consortium name="US DOE Joint Genome Institute"/>
            <person name="Gugger M."/>
            <person name="Coursin T."/>
            <person name="Rippka R."/>
            <person name="Tandeau De Marsac N."/>
            <person name="Huntemann M."/>
            <person name="Wei C.-L."/>
            <person name="Han J."/>
            <person name="Detter J.C."/>
            <person name="Han C."/>
            <person name="Tapia R."/>
            <person name="Chen A."/>
            <person name="Kyrpides N."/>
            <person name="Mavromatis K."/>
            <person name="Markowitz V."/>
            <person name="Szeto E."/>
            <person name="Ivanova N."/>
            <person name="Pagani I."/>
            <person name="Pati A."/>
            <person name="Goodwin L."/>
            <person name="Nordberg H.P."/>
            <person name="Cantor M.N."/>
            <person name="Hua S.X."/>
            <person name="Woyke T."/>
            <person name="Kerfeld C.A."/>
        </authorList>
    </citation>
    <scope>NUCLEOTIDE SEQUENCE [LARGE SCALE GENOMIC DNA]</scope>
    <source>
        <strain evidence="4">ATCC 27169 / PCC 6605</strain>
    </source>
</reference>
<feature type="coiled-coil region" evidence="1">
    <location>
        <begin position="1"/>
        <end position="61"/>
    </location>
</feature>
<protein>
    <submittedName>
        <fullName evidence="3">Helix-turn-helix protein</fullName>
    </submittedName>
</protein>
<proteinExistence type="predicted"/>
<dbReference type="Pfam" id="PF01381">
    <property type="entry name" value="HTH_3"/>
    <property type="match status" value="1"/>
</dbReference>
<dbReference type="STRING" id="1173020.Cha6605_1211"/>
<accession>K9UDD3</accession>
<sequence>MIQNERQYKVTQTKLRELEQASANIDLEDPSLHPRQILSQKNSYNRVIGTLKQEIAEYEELKSGRIAVFQIESFNELPTALIKARIALGMTQKELAEKIDTQEQQIQRYEANHYHAISFDRLMKIVGALGISFKHSVEIEIEPLESLV</sequence>
<dbReference type="AlphaFoldDB" id="K9UDD3"/>
<evidence type="ECO:0000313" key="4">
    <source>
        <dbReference type="Proteomes" id="UP000010366"/>
    </source>
</evidence>
<dbReference type="eggNOG" id="COG1396">
    <property type="taxonomic scope" value="Bacteria"/>
</dbReference>
<evidence type="ECO:0000256" key="1">
    <source>
        <dbReference type="SAM" id="Coils"/>
    </source>
</evidence>
<evidence type="ECO:0000259" key="2">
    <source>
        <dbReference type="PROSITE" id="PS50943"/>
    </source>
</evidence>
<dbReference type="SUPFAM" id="SSF47413">
    <property type="entry name" value="lambda repressor-like DNA-binding domains"/>
    <property type="match status" value="1"/>
</dbReference>
<dbReference type="HOGENOM" id="CLU_131393_0_0_3"/>
<dbReference type="RefSeq" id="WP_015158612.1">
    <property type="nucleotide sequence ID" value="NC_019697.1"/>
</dbReference>
<dbReference type="Proteomes" id="UP000010366">
    <property type="component" value="Chromosome"/>
</dbReference>
<dbReference type="OrthoDB" id="572992at2"/>
<dbReference type="EMBL" id="CP003600">
    <property type="protein sequence ID" value="AFY92426.1"/>
    <property type="molecule type" value="Genomic_DNA"/>
</dbReference>
<keyword evidence="1" id="KW-0175">Coiled coil</keyword>
<dbReference type="CDD" id="cd00093">
    <property type="entry name" value="HTH_XRE"/>
    <property type="match status" value="1"/>
</dbReference>
<name>K9UDD3_CHAP6</name>
<evidence type="ECO:0000313" key="3">
    <source>
        <dbReference type="EMBL" id="AFY92426.1"/>
    </source>
</evidence>
<gene>
    <name evidence="3" type="ORF">Cha6605_1211</name>
</gene>
<dbReference type="PROSITE" id="PS50943">
    <property type="entry name" value="HTH_CROC1"/>
    <property type="match status" value="1"/>
</dbReference>
<keyword evidence="4" id="KW-1185">Reference proteome</keyword>
<organism evidence="3 4">
    <name type="scientific">Chamaesiphon minutus (strain ATCC 27169 / PCC 6605)</name>
    <dbReference type="NCBI Taxonomy" id="1173020"/>
    <lineage>
        <taxon>Bacteria</taxon>
        <taxon>Bacillati</taxon>
        <taxon>Cyanobacteriota</taxon>
        <taxon>Cyanophyceae</taxon>
        <taxon>Gomontiellales</taxon>
        <taxon>Chamaesiphonaceae</taxon>
        <taxon>Chamaesiphon</taxon>
    </lineage>
</organism>